<comment type="caution">
    <text evidence="3">The sequence shown here is derived from an EMBL/GenBank/DDBJ whole genome shotgun (WGS) entry which is preliminary data.</text>
</comment>
<keyword evidence="1" id="KW-0813">Transport</keyword>
<dbReference type="RefSeq" id="XP_024331400.1">
    <property type="nucleotide sequence ID" value="XM_024474097.1"/>
</dbReference>
<reference evidence="3 4" key="1">
    <citation type="journal article" date="2015" name="Environ. Microbiol.">
        <title>Genome analyses suggest the presence of polyploidy and recent human-driven expansions in eight global populations of the honeybee pathogen Nosema ceranae.</title>
        <authorList>
            <person name="Pelin A."/>
            <person name="Selman M."/>
            <person name="Aris-Brosou S."/>
            <person name="Farinelli L."/>
            <person name="Corradi N."/>
        </authorList>
    </citation>
    <scope>NUCLEOTIDE SEQUENCE [LARGE SCALE GENOMIC DNA]</scope>
    <source>
        <strain evidence="3 4">PA08 1199</strain>
    </source>
</reference>
<evidence type="ECO:0000256" key="1">
    <source>
        <dbReference type="ARBA" id="ARBA00022448"/>
    </source>
</evidence>
<dbReference type="EMBL" id="JPQZ01000015">
    <property type="protein sequence ID" value="KKO75658.1"/>
    <property type="molecule type" value="Genomic_DNA"/>
</dbReference>
<keyword evidence="4" id="KW-1185">Reference proteome</keyword>
<accession>A0A0F9WRZ6</accession>
<name>A0A0F9WRZ6_9MICR</name>
<feature type="domain" description="Exocyst complex component EXOC2/Sec5 N-terminal" evidence="2">
    <location>
        <begin position="9"/>
        <end position="185"/>
    </location>
</feature>
<proteinExistence type="predicted"/>
<sequence length="487" mass="58338">MQTQEEKKVLDKKFDVLNVINKTYADSSEYDLNDTLIYLSKVISQTKNKNKELVKSNFSKFVECRIVLEEILQDIKKKGFDKDFSSDIFKNIKYVKNNFNPIKCIDNYSRNQKLIIINKYKTLFNIKSLLSGSFDKQERFVEIYKEAKLQYKEVENSKFMQNIWNSIKDITIQFLEKLYAQITDEKNNYMEVLYIFNLYFQVAEIKTDRKIMNTLLVNFKEKCLDMPFTNKGIYLKEINYFFLKTIIHLDKDLQKNCIIYLFQKIKLVFSESNFEFIDIWIFKYTNLLPDDLELEVKDVYYVNLKSLKKDIIDNFIDKNQLYDSYIKIRKILYKNEMYLVNHKVLNIIKTDSENITLEKSEDIEKYFLELNRFDKFLQSETDDFDDIKRQILNNILRKKISVFKNFLTSTQSKSKKLMEIIRIIDKLPDYYEIIFKGVIPVLENDKVILFFVNKILNIEGPSLNNQQTSELENLMPQFGFILHNSTI</sequence>
<evidence type="ECO:0000313" key="4">
    <source>
        <dbReference type="Proteomes" id="UP000034350"/>
    </source>
</evidence>
<dbReference type="Pfam" id="PF15469">
    <property type="entry name" value="Sec5"/>
    <property type="match status" value="1"/>
</dbReference>
<evidence type="ECO:0000259" key="2">
    <source>
        <dbReference type="Pfam" id="PF15469"/>
    </source>
</evidence>
<gene>
    <name evidence="3" type="ORF">AAJ76_1500038177</name>
</gene>
<organism evidence="3 4">
    <name type="scientific">Vairimorpha ceranae</name>
    <dbReference type="NCBI Taxonomy" id="40302"/>
    <lineage>
        <taxon>Eukaryota</taxon>
        <taxon>Fungi</taxon>
        <taxon>Fungi incertae sedis</taxon>
        <taxon>Microsporidia</taxon>
        <taxon>Nosematidae</taxon>
        <taxon>Vairimorpha</taxon>
    </lineage>
</organism>
<dbReference type="OrthoDB" id="26242at2759"/>
<dbReference type="AlphaFoldDB" id="A0A0F9WRZ6"/>
<dbReference type="GO" id="GO:0008168">
    <property type="term" value="F:methyltransferase activity"/>
    <property type="evidence" value="ECO:0007669"/>
    <property type="project" value="UniProtKB-KW"/>
</dbReference>
<dbReference type="VEuPathDB" id="MicrosporidiaDB:G9O61_00g012470"/>
<keyword evidence="3" id="KW-0489">Methyltransferase</keyword>
<dbReference type="GeneID" id="36319004"/>
<dbReference type="VEuPathDB" id="MicrosporidiaDB:NCER_100785"/>
<protein>
    <submittedName>
        <fullName evidence="3">Sam-dependent methyltransferase</fullName>
    </submittedName>
</protein>
<dbReference type="VEuPathDB" id="MicrosporidiaDB:AAJ76_1500038177"/>
<dbReference type="Proteomes" id="UP000034350">
    <property type="component" value="Unassembled WGS sequence"/>
</dbReference>
<dbReference type="GO" id="GO:0032259">
    <property type="term" value="P:methylation"/>
    <property type="evidence" value="ECO:0007669"/>
    <property type="project" value="UniProtKB-KW"/>
</dbReference>
<dbReference type="InterPro" id="IPR039481">
    <property type="entry name" value="EXOC2/Sec5_N_dom"/>
</dbReference>
<evidence type="ECO:0000313" key="3">
    <source>
        <dbReference type="EMBL" id="KKO75658.1"/>
    </source>
</evidence>
<keyword evidence="3" id="KW-0808">Transferase</keyword>